<dbReference type="InterPro" id="IPR013249">
    <property type="entry name" value="RNA_pol_sigma70_r4_t2"/>
</dbReference>
<dbReference type="Proteomes" id="UP000471147">
    <property type="component" value="Unassembled WGS sequence"/>
</dbReference>
<dbReference type="GO" id="GO:0016987">
    <property type="term" value="F:sigma factor activity"/>
    <property type="evidence" value="ECO:0007669"/>
    <property type="project" value="UniProtKB-KW"/>
</dbReference>
<evidence type="ECO:0000256" key="3">
    <source>
        <dbReference type="ARBA" id="ARBA00023082"/>
    </source>
</evidence>
<dbReference type="InterPro" id="IPR036388">
    <property type="entry name" value="WH-like_DNA-bd_sf"/>
</dbReference>
<accession>A0A6I4LX77</accession>
<comment type="caution">
    <text evidence="8">The sequence shown here is derived from an EMBL/GenBank/DDBJ whole genome shotgun (WGS) entry which is preliminary data.</text>
</comment>
<name>A0A6I4LX77_9SPHN</name>
<organism evidence="8 9">
    <name type="scientific">Sphingorhabdus profundilacus</name>
    <dbReference type="NCBI Taxonomy" id="2509718"/>
    <lineage>
        <taxon>Bacteria</taxon>
        <taxon>Pseudomonadati</taxon>
        <taxon>Pseudomonadota</taxon>
        <taxon>Alphaproteobacteria</taxon>
        <taxon>Sphingomonadales</taxon>
        <taxon>Sphingomonadaceae</taxon>
        <taxon>Sphingorhabdus</taxon>
    </lineage>
</organism>
<evidence type="ECO:0000256" key="5">
    <source>
        <dbReference type="ARBA" id="ARBA00023163"/>
    </source>
</evidence>
<dbReference type="InterPro" id="IPR014284">
    <property type="entry name" value="RNA_pol_sigma-70_dom"/>
</dbReference>
<dbReference type="EMBL" id="SDWJ01000002">
    <property type="protein sequence ID" value="MVZ97631.1"/>
    <property type="molecule type" value="Genomic_DNA"/>
</dbReference>
<dbReference type="InterPro" id="IPR013325">
    <property type="entry name" value="RNA_pol_sigma_r2"/>
</dbReference>
<protein>
    <submittedName>
        <fullName evidence="8">Sigma-70 family RNA polymerase sigma factor</fullName>
    </submittedName>
</protein>
<dbReference type="InterPro" id="IPR007627">
    <property type="entry name" value="RNA_pol_sigma70_r2"/>
</dbReference>
<dbReference type="GO" id="GO:0003677">
    <property type="term" value="F:DNA binding"/>
    <property type="evidence" value="ECO:0007669"/>
    <property type="project" value="UniProtKB-KW"/>
</dbReference>
<evidence type="ECO:0000259" key="7">
    <source>
        <dbReference type="Pfam" id="PF08281"/>
    </source>
</evidence>
<dbReference type="PANTHER" id="PTHR43133">
    <property type="entry name" value="RNA POLYMERASE ECF-TYPE SIGMA FACTO"/>
    <property type="match status" value="1"/>
</dbReference>
<dbReference type="RefSeq" id="WP_160353633.1">
    <property type="nucleotide sequence ID" value="NZ_SDWJ01000002.1"/>
</dbReference>
<dbReference type="SUPFAM" id="SSF88946">
    <property type="entry name" value="Sigma2 domain of RNA polymerase sigma factors"/>
    <property type="match status" value="1"/>
</dbReference>
<gene>
    <name evidence="8" type="ORF">EUU23_07920</name>
</gene>
<feature type="domain" description="RNA polymerase sigma factor 70 region 4 type 2" evidence="7">
    <location>
        <begin position="131"/>
        <end position="183"/>
    </location>
</feature>
<dbReference type="PANTHER" id="PTHR43133:SF8">
    <property type="entry name" value="RNA POLYMERASE SIGMA FACTOR HI_1459-RELATED"/>
    <property type="match status" value="1"/>
</dbReference>
<dbReference type="InterPro" id="IPR013324">
    <property type="entry name" value="RNA_pol_sigma_r3/r4-like"/>
</dbReference>
<comment type="similarity">
    <text evidence="1">Belongs to the sigma-70 factor family. ECF subfamily.</text>
</comment>
<sequence>MMSGQMMQQAIKLTQENDDELVARIAARDHGAMRLASDRHANMVWRVAYRMLGDAAEAEDIAQESLLKLWNHADRWIVGGPGIAPWLKKVTVNQCLDRLRRKRFASDEEVPEREDETPLADRQMEAVETGQAVKDCIETLPDRQRAAVILTYYEEQPNQGAAETLDMQLKAFESLLFRARSSLKGCVERKGVLDQGRARS</sequence>
<dbReference type="Gene3D" id="1.10.10.10">
    <property type="entry name" value="Winged helix-like DNA-binding domain superfamily/Winged helix DNA-binding domain"/>
    <property type="match status" value="1"/>
</dbReference>
<keyword evidence="9" id="KW-1185">Reference proteome</keyword>
<dbReference type="SUPFAM" id="SSF88659">
    <property type="entry name" value="Sigma3 and sigma4 domains of RNA polymerase sigma factors"/>
    <property type="match status" value="1"/>
</dbReference>
<dbReference type="OrthoDB" id="9794372at2"/>
<reference evidence="8 9" key="1">
    <citation type="submission" date="2019-01" db="EMBL/GenBank/DDBJ databases">
        <title>Sphingorhabdus lacus sp.nov., isolated from an oligotrophic freshwater lake.</title>
        <authorList>
            <person name="Park M."/>
        </authorList>
    </citation>
    <scope>NUCLEOTIDE SEQUENCE [LARGE SCALE GENOMIC DNA]</scope>
    <source>
        <strain evidence="8 9">IMCC26285</strain>
    </source>
</reference>
<keyword evidence="2" id="KW-0805">Transcription regulation</keyword>
<evidence type="ECO:0000256" key="1">
    <source>
        <dbReference type="ARBA" id="ARBA00010641"/>
    </source>
</evidence>
<evidence type="ECO:0000313" key="8">
    <source>
        <dbReference type="EMBL" id="MVZ97631.1"/>
    </source>
</evidence>
<dbReference type="Pfam" id="PF08281">
    <property type="entry name" value="Sigma70_r4_2"/>
    <property type="match status" value="1"/>
</dbReference>
<dbReference type="GO" id="GO:0006352">
    <property type="term" value="P:DNA-templated transcription initiation"/>
    <property type="evidence" value="ECO:0007669"/>
    <property type="project" value="InterPro"/>
</dbReference>
<dbReference type="Pfam" id="PF04542">
    <property type="entry name" value="Sigma70_r2"/>
    <property type="match status" value="1"/>
</dbReference>
<dbReference type="NCBIfam" id="TIGR02937">
    <property type="entry name" value="sigma70-ECF"/>
    <property type="match status" value="1"/>
</dbReference>
<evidence type="ECO:0000256" key="2">
    <source>
        <dbReference type="ARBA" id="ARBA00023015"/>
    </source>
</evidence>
<keyword evidence="5" id="KW-0804">Transcription</keyword>
<dbReference type="InterPro" id="IPR039425">
    <property type="entry name" value="RNA_pol_sigma-70-like"/>
</dbReference>
<evidence type="ECO:0000256" key="4">
    <source>
        <dbReference type="ARBA" id="ARBA00023125"/>
    </source>
</evidence>
<evidence type="ECO:0000259" key="6">
    <source>
        <dbReference type="Pfam" id="PF04542"/>
    </source>
</evidence>
<dbReference type="AlphaFoldDB" id="A0A6I4LX77"/>
<evidence type="ECO:0000313" key="9">
    <source>
        <dbReference type="Proteomes" id="UP000471147"/>
    </source>
</evidence>
<dbReference type="Gene3D" id="1.10.1740.10">
    <property type="match status" value="1"/>
</dbReference>
<keyword evidence="3" id="KW-0731">Sigma factor</keyword>
<keyword evidence="4" id="KW-0238">DNA-binding</keyword>
<proteinExistence type="inferred from homology"/>
<feature type="domain" description="RNA polymerase sigma-70 region 2" evidence="6">
    <location>
        <begin position="39"/>
        <end position="103"/>
    </location>
</feature>